<dbReference type="InParanoid" id="A7E7G5"/>
<dbReference type="KEGG" id="ssl:SS1G_01243"/>
<dbReference type="Proteomes" id="UP000001312">
    <property type="component" value="Unassembled WGS sequence"/>
</dbReference>
<dbReference type="GeneID" id="5493477"/>
<gene>
    <name evidence="1" type="ORF">SS1G_01243</name>
</gene>
<dbReference type="HOGENOM" id="CLU_2741559_0_0_1"/>
<dbReference type="RefSeq" id="XP_001597049.1">
    <property type="nucleotide sequence ID" value="XM_001596999.1"/>
</dbReference>
<evidence type="ECO:0000313" key="1">
    <source>
        <dbReference type="EMBL" id="EDN96317.1"/>
    </source>
</evidence>
<accession>A7E7G5</accession>
<reference evidence="2" key="1">
    <citation type="journal article" date="2011" name="PLoS Genet.">
        <title>Genomic analysis of the necrotrophic fungal pathogens Sclerotinia sclerotiorum and Botrytis cinerea.</title>
        <authorList>
            <person name="Amselem J."/>
            <person name="Cuomo C.A."/>
            <person name="van Kan J.A."/>
            <person name="Viaud M."/>
            <person name="Benito E.P."/>
            <person name="Couloux A."/>
            <person name="Coutinho P.M."/>
            <person name="de Vries R.P."/>
            <person name="Dyer P.S."/>
            <person name="Fillinger S."/>
            <person name="Fournier E."/>
            <person name="Gout L."/>
            <person name="Hahn M."/>
            <person name="Kohn L."/>
            <person name="Lapalu N."/>
            <person name="Plummer K.M."/>
            <person name="Pradier J.M."/>
            <person name="Quevillon E."/>
            <person name="Sharon A."/>
            <person name="Simon A."/>
            <person name="ten Have A."/>
            <person name="Tudzynski B."/>
            <person name="Tudzynski P."/>
            <person name="Wincker P."/>
            <person name="Andrew M."/>
            <person name="Anthouard V."/>
            <person name="Beever R.E."/>
            <person name="Beffa R."/>
            <person name="Benoit I."/>
            <person name="Bouzid O."/>
            <person name="Brault B."/>
            <person name="Chen Z."/>
            <person name="Choquer M."/>
            <person name="Collemare J."/>
            <person name="Cotton P."/>
            <person name="Danchin E.G."/>
            <person name="Da Silva C."/>
            <person name="Gautier A."/>
            <person name="Giraud C."/>
            <person name="Giraud T."/>
            <person name="Gonzalez C."/>
            <person name="Grossetete S."/>
            <person name="Guldener U."/>
            <person name="Henrissat B."/>
            <person name="Howlett B.J."/>
            <person name="Kodira C."/>
            <person name="Kretschmer M."/>
            <person name="Lappartient A."/>
            <person name="Leroch M."/>
            <person name="Levis C."/>
            <person name="Mauceli E."/>
            <person name="Neuveglise C."/>
            <person name="Oeser B."/>
            <person name="Pearson M."/>
            <person name="Poulain J."/>
            <person name="Poussereau N."/>
            <person name="Quesneville H."/>
            <person name="Rascle C."/>
            <person name="Schumacher J."/>
            <person name="Segurens B."/>
            <person name="Sexton A."/>
            <person name="Silva E."/>
            <person name="Sirven C."/>
            <person name="Soanes D.M."/>
            <person name="Talbot N.J."/>
            <person name="Templeton M."/>
            <person name="Yandava C."/>
            <person name="Yarden O."/>
            <person name="Zeng Q."/>
            <person name="Rollins J.A."/>
            <person name="Lebrun M.H."/>
            <person name="Dickman M."/>
        </authorList>
    </citation>
    <scope>NUCLEOTIDE SEQUENCE [LARGE SCALE GENOMIC DNA]</scope>
    <source>
        <strain evidence="2">ATCC 18683 / 1980 / Ss-1</strain>
    </source>
</reference>
<proteinExistence type="predicted"/>
<sequence>MTKHTDILLTLAESELELGFIYIFKFLDSQRSRTVDVFIQEDDRIMGDNRRGLFAFYRNMPCFSSLCVKLI</sequence>
<evidence type="ECO:0000313" key="2">
    <source>
        <dbReference type="Proteomes" id="UP000001312"/>
    </source>
</evidence>
<keyword evidence="2" id="KW-1185">Reference proteome</keyword>
<organism evidence="1 2">
    <name type="scientific">Sclerotinia sclerotiorum (strain ATCC 18683 / 1980 / Ss-1)</name>
    <name type="common">White mold</name>
    <name type="synonym">Whetzelinia sclerotiorum</name>
    <dbReference type="NCBI Taxonomy" id="665079"/>
    <lineage>
        <taxon>Eukaryota</taxon>
        <taxon>Fungi</taxon>
        <taxon>Dikarya</taxon>
        <taxon>Ascomycota</taxon>
        <taxon>Pezizomycotina</taxon>
        <taxon>Leotiomycetes</taxon>
        <taxon>Helotiales</taxon>
        <taxon>Sclerotiniaceae</taxon>
        <taxon>Sclerotinia</taxon>
    </lineage>
</organism>
<protein>
    <submittedName>
        <fullName evidence="1">Uncharacterized protein</fullName>
    </submittedName>
</protein>
<dbReference type="EMBL" id="CH476622">
    <property type="protein sequence ID" value="EDN96317.1"/>
    <property type="molecule type" value="Genomic_DNA"/>
</dbReference>
<name>A7E7G5_SCLS1</name>
<dbReference type="AlphaFoldDB" id="A7E7G5"/>